<dbReference type="Gene3D" id="2.60.120.1440">
    <property type="match status" value="1"/>
</dbReference>
<evidence type="ECO:0000259" key="2">
    <source>
        <dbReference type="Pfam" id="PF16220"/>
    </source>
</evidence>
<feature type="domain" description="FecR protein" evidence="1">
    <location>
        <begin position="96"/>
        <end position="189"/>
    </location>
</feature>
<dbReference type="GO" id="GO:0016989">
    <property type="term" value="F:sigma factor antagonist activity"/>
    <property type="evidence" value="ECO:0007669"/>
    <property type="project" value="TreeGrafter"/>
</dbReference>
<comment type="caution">
    <text evidence="3">The sequence shown here is derived from an EMBL/GenBank/DDBJ whole genome shotgun (WGS) entry which is preliminary data.</text>
</comment>
<evidence type="ECO:0000259" key="1">
    <source>
        <dbReference type="Pfam" id="PF04773"/>
    </source>
</evidence>
<name>A0A5C7VXY2_9PROT</name>
<dbReference type="EMBL" id="SSFX01000014">
    <property type="protein sequence ID" value="TXI30421.1"/>
    <property type="molecule type" value="Genomic_DNA"/>
</dbReference>
<dbReference type="PIRSF" id="PIRSF018266">
    <property type="entry name" value="FecR"/>
    <property type="match status" value="1"/>
</dbReference>
<feature type="domain" description="FecR N-terminal" evidence="2">
    <location>
        <begin position="14"/>
        <end position="53"/>
    </location>
</feature>
<dbReference type="InterPro" id="IPR032623">
    <property type="entry name" value="FecR_N"/>
</dbReference>
<protein>
    <submittedName>
        <fullName evidence="3">DUF4880 domain-containing protein</fullName>
    </submittedName>
</protein>
<dbReference type="Gene3D" id="3.55.50.30">
    <property type="match status" value="1"/>
</dbReference>
<organism evidence="3 4">
    <name type="scientific">Nitrosomonas oligotropha</name>
    <dbReference type="NCBI Taxonomy" id="42354"/>
    <lineage>
        <taxon>Bacteria</taxon>
        <taxon>Pseudomonadati</taxon>
        <taxon>Pseudomonadota</taxon>
        <taxon>Betaproteobacteria</taxon>
        <taxon>Nitrosomonadales</taxon>
        <taxon>Nitrosomonadaceae</taxon>
        <taxon>Nitrosomonas</taxon>
    </lineage>
</organism>
<accession>A0A5C7VXY2</accession>
<dbReference type="InterPro" id="IPR012373">
    <property type="entry name" value="Ferrdict_sens_TM"/>
</dbReference>
<dbReference type="PANTHER" id="PTHR30273:SF2">
    <property type="entry name" value="PROTEIN FECR"/>
    <property type="match status" value="1"/>
</dbReference>
<dbReference type="Pfam" id="PF04773">
    <property type="entry name" value="FecR"/>
    <property type="match status" value="1"/>
</dbReference>
<gene>
    <name evidence="3" type="ORF">E6Q60_01395</name>
</gene>
<proteinExistence type="predicted"/>
<reference evidence="3 4" key="1">
    <citation type="submission" date="2018-09" db="EMBL/GenBank/DDBJ databases">
        <title>Metagenome Assembled Genomes from an Advanced Water Purification Facility.</title>
        <authorList>
            <person name="Stamps B.W."/>
            <person name="Spear J.R."/>
        </authorList>
    </citation>
    <scope>NUCLEOTIDE SEQUENCE [LARGE SCALE GENOMIC DNA]</scope>
    <source>
        <strain evidence="3">Bin_54_1</strain>
    </source>
</reference>
<dbReference type="Proteomes" id="UP000321055">
    <property type="component" value="Unassembled WGS sequence"/>
</dbReference>
<sequence>MPETADSDISSLSEQAAQWAICLSENQVSNEQRADFEAWLAQDPRHPIAFEQVNYLWQSVIPRKRQSYAGIKTFASIAVLLGGLYGLPLSEWLADERTGIGEVRRITLADGSWITLDSDSAADIVFDQQQRRIILQRGRLLAEVAPDSMQIPRPFVVENRDGHAKALGTRYIVEQTRHDSIVDVIESQVAVASRARPGESITLQAGQSIRLDSQRLHPPEASTSFAASWVDARLVYQDAPLSQVISDLARYRKGFLKINEEAGQLRFTGVLPADNPEAALSILENALPIRIKQHSQWFVWIDSQS</sequence>
<dbReference type="InterPro" id="IPR006860">
    <property type="entry name" value="FecR"/>
</dbReference>
<dbReference type="AlphaFoldDB" id="A0A5C7VXY2"/>
<evidence type="ECO:0000313" key="3">
    <source>
        <dbReference type="EMBL" id="TXI30421.1"/>
    </source>
</evidence>
<dbReference type="PANTHER" id="PTHR30273">
    <property type="entry name" value="PERIPLASMIC SIGNAL SENSOR AND SIGMA FACTOR ACTIVATOR FECR-RELATED"/>
    <property type="match status" value="1"/>
</dbReference>
<dbReference type="Pfam" id="PF16220">
    <property type="entry name" value="DUF4880"/>
    <property type="match status" value="1"/>
</dbReference>
<evidence type="ECO:0000313" key="4">
    <source>
        <dbReference type="Proteomes" id="UP000321055"/>
    </source>
</evidence>